<evidence type="ECO:0000313" key="9">
    <source>
        <dbReference type="Proteomes" id="UP001497480"/>
    </source>
</evidence>
<feature type="compositionally biased region" description="Polar residues" evidence="6">
    <location>
        <begin position="475"/>
        <end position="486"/>
    </location>
</feature>
<keyword evidence="2" id="KW-0805">Transcription regulation</keyword>
<dbReference type="EMBL" id="CAXHTB010000023">
    <property type="protein sequence ID" value="CAL0331980.1"/>
    <property type="molecule type" value="Genomic_DNA"/>
</dbReference>
<feature type="compositionally biased region" description="Polar residues" evidence="6">
    <location>
        <begin position="215"/>
        <end position="228"/>
    </location>
</feature>
<feature type="compositionally biased region" description="Polar residues" evidence="6">
    <location>
        <begin position="1341"/>
        <end position="1355"/>
    </location>
</feature>
<keyword evidence="4" id="KW-0804">Transcription</keyword>
<feature type="compositionally biased region" description="Polar residues" evidence="6">
    <location>
        <begin position="700"/>
        <end position="714"/>
    </location>
</feature>
<feature type="region of interest" description="Disordered" evidence="6">
    <location>
        <begin position="1"/>
        <end position="36"/>
    </location>
</feature>
<feature type="region of interest" description="Disordered" evidence="6">
    <location>
        <begin position="682"/>
        <end position="727"/>
    </location>
</feature>
<feature type="region of interest" description="Disordered" evidence="6">
    <location>
        <begin position="475"/>
        <end position="516"/>
    </location>
</feature>
<dbReference type="InterPro" id="IPR001739">
    <property type="entry name" value="Methyl_CpG_DNA-bd"/>
</dbReference>
<proteinExistence type="predicted"/>
<keyword evidence="5" id="KW-0539">Nucleus</keyword>
<dbReference type="Gene3D" id="3.30.890.10">
    <property type="entry name" value="Methyl-cpg-binding Protein 2, Chain A"/>
    <property type="match status" value="2"/>
</dbReference>
<feature type="compositionally biased region" description="Polar residues" evidence="6">
    <location>
        <begin position="251"/>
        <end position="279"/>
    </location>
</feature>
<feature type="domain" description="MBD" evidence="7">
    <location>
        <begin position="30"/>
        <end position="103"/>
    </location>
</feature>
<sequence>MKMGKTQLEKSEATSRHTRSNTKCNSTQTEEKANEHLGWLPDGWNVDFRTRKGGPRMGHGYKCYIDPNGNKFYSKPEVLRYLETINDSICTSKMEEKCNPMHSPNKDAVVKSTVEDFAPGCLTEVKNRKSSNHIGKNVDADEKSTVKDIPLGWITEVTIRKGGTGNKKDVLYTDPVSGYGFHSKKDVLRYLESGDISTCKIKPSKRQIEDEDRLTSSSAGKKQKLEQSSVKGQLFVGKEVSDESILELPDANSSQNGQDAPVPTSGSVVNTQSLQNSGSYPPEINKTSDPDDMQEKNHVTEIASKKNRSIGNVSKSKECNVGQRFSPRLAGVESDQLVNSLTNELTLQVPKRNLRKTRVALNTDLANESSQQLNVVPKFDHSHEMQEEVVLNKGSMLSGCHALFRAQQCQLETDKIKYNESEQNRYSLSRGSSLPSLKVAVKTIRTELPSPDNPPSGHCLDPEASLSKENRLYASQTRKSGLQEIQSNSNKSSNKKGHQIPRRASKRLAGSEPELMSDSFSYNKSLEYKSKKPKGEVDADLQQCEGQPAMVLADHSSIYGKPSNNSGKTSKVPPLVNDQLGKLEDEEIDDEKSELQQSFTFHYSCYDPCVEFAIKTLTSVLPVEDLVGNGRTQIPETDIQQQPSLCQILETDMLPKNKLFENGRGSSSDKKLSALPVDDSIHNRTTQIPETDMLPKNKLSENVTVSSNDKNPQVNSKKSKNKKKLNMQRRLAKRLAGDEPGVLPTERALEYDSLEKGPSQIPEIVMLPKKKLIENVTGSSGDKNLMSALPVEGSVGNRPTQIPESDTLPKNKLFENVTGTGDDKNLMSAIPVEDSVGNRPTLIPETDMLGKNKMFENVTGSSNEKSPHVSSKKSKNKKEINIHRRLSKRLAGNEPEVMPTERALEYATRKSCKNKSTTTAILSNEVSGHLHAEEESKLTVHASDMSETRVCGESSNKSDKSCAHIAPNEQLQRLGAENIYDDKSEPQFPLPFGDSWSDSCLKFAIETLSRDLPDDAVAADIFPFVIPDINEPANKEFPDSVVQKIKTVMIPDINDPPNEEILQKSVYEEAHDNSNQLQVRPVMILDINDSPNKEFPESVLQKSINEAADDNSNKPQIKIVMIPDINDPPNKELPESVMQKSINEEAHDNSRQPQTKKELNVVSQLSEQPLYQPELRSSWTTCGNYPKFETGESYSDDVNITKKLDGGVSLYCKAEARNLTGIDINTVILEEPLKDNEPIFLGESVAGPQQPETINHGHSVEEYCLPFMDSWSDPCLDFGYKTLSGAIPVVDDDIAIQRCFQEFTDPHDRRDGMSMFPEFGSSSITQSDVSFHTDIGDRSMPGQQSSIKGRPSSHQ</sequence>
<dbReference type="SUPFAM" id="SSF54171">
    <property type="entry name" value="DNA-binding domain"/>
    <property type="match status" value="2"/>
</dbReference>
<evidence type="ECO:0000256" key="1">
    <source>
        <dbReference type="ARBA" id="ARBA00004123"/>
    </source>
</evidence>
<comment type="subcellular location">
    <subcellularLocation>
        <location evidence="1">Nucleus</location>
    </subcellularLocation>
</comment>
<feature type="region of interest" description="Disordered" evidence="6">
    <location>
        <begin position="784"/>
        <end position="820"/>
    </location>
</feature>
<dbReference type="PROSITE" id="PS50982">
    <property type="entry name" value="MBD"/>
    <property type="match status" value="2"/>
</dbReference>
<feature type="region of interest" description="Disordered" evidence="6">
    <location>
        <begin position="249"/>
        <end position="295"/>
    </location>
</feature>
<keyword evidence="9" id="KW-1185">Reference proteome</keyword>
<gene>
    <name evidence="8" type="ORF">LLUT_LOCUS33040</name>
</gene>
<accession>A0AAV1YDT7</accession>
<evidence type="ECO:0000256" key="2">
    <source>
        <dbReference type="ARBA" id="ARBA00023015"/>
    </source>
</evidence>
<dbReference type="InterPro" id="IPR016177">
    <property type="entry name" value="DNA-bd_dom_sf"/>
</dbReference>
<feature type="region of interest" description="Disordered" evidence="6">
    <location>
        <begin position="1144"/>
        <end position="1167"/>
    </location>
</feature>
<feature type="compositionally biased region" description="Basic and acidic residues" evidence="6">
    <location>
        <begin position="286"/>
        <end position="295"/>
    </location>
</feature>
<evidence type="ECO:0000313" key="8">
    <source>
        <dbReference type="EMBL" id="CAL0331980.1"/>
    </source>
</evidence>
<comment type="caution">
    <text evidence="8">The sequence shown here is derived from an EMBL/GenBank/DDBJ whole genome shotgun (WGS) entry which is preliminary data.</text>
</comment>
<feature type="compositionally biased region" description="Basic and acidic residues" evidence="6">
    <location>
        <begin position="1144"/>
        <end position="1159"/>
    </location>
</feature>
<dbReference type="GO" id="GO:0005634">
    <property type="term" value="C:nucleus"/>
    <property type="evidence" value="ECO:0007669"/>
    <property type="project" value="UniProtKB-SubCell"/>
</dbReference>
<evidence type="ECO:0000256" key="5">
    <source>
        <dbReference type="ARBA" id="ARBA00023242"/>
    </source>
</evidence>
<dbReference type="PANTHER" id="PTHR34067:SF20">
    <property type="entry name" value="OS08G0206700 PROTEIN"/>
    <property type="match status" value="1"/>
</dbReference>
<evidence type="ECO:0000259" key="7">
    <source>
        <dbReference type="PROSITE" id="PS50982"/>
    </source>
</evidence>
<dbReference type="GO" id="GO:0003677">
    <property type="term" value="F:DNA binding"/>
    <property type="evidence" value="ECO:0007669"/>
    <property type="project" value="UniProtKB-KW"/>
</dbReference>
<feature type="compositionally biased region" description="Basic residues" evidence="6">
    <location>
        <begin position="493"/>
        <end position="506"/>
    </location>
</feature>
<name>A0AAV1YDT7_LUPLU</name>
<evidence type="ECO:0000256" key="6">
    <source>
        <dbReference type="SAM" id="MobiDB-lite"/>
    </source>
</evidence>
<feature type="domain" description="MBD" evidence="7">
    <location>
        <begin position="139"/>
        <end position="206"/>
    </location>
</feature>
<organism evidence="8 9">
    <name type="scientific">Lupinus luteus</name>
    <name type="common">European yellow lupine</name>
    <dbReference type="NCBI Taxonomy" id="3873"/>
    <lineage>
        <taxon>Eukaryota</taxon>
        <taxon>Viridiplantae</taxon>
        <taxon>Streptophyta</taxon>
        <taxon>Embryophyta</taxon>
        <taxon>Tracheophyta</taxon>
        <taxon>Spermatophyta</taxon>
        <taxon>Magnoliopsida</taxon>
        <taxon>eudicotyledons</taxon>
        <taxon>Gunneridae</taxon>
        <taxon>Pentapetalae</taxon>
        <taxon>rosids</taxon>
        <taxon>fabids</taxon>
        <taxon>Fabales</taxon>
        <taxon>Fabaceae</taxon>
        <taxon>Papilionoideae</taxon>
        <taxon>50 kb inversion clade</taxon>
        <taxon>genistoids sensu lato</taxon>
        <taxon>core genistoids</taxon>
        <taxon>Genisteae</taxon>
        <taxon>Lupinus</taxon>
    </lineage>
</organism>
<dbReference type="PANTHER" id="PTHR34067">
    <property type="entry name" value="OS04G0193200 PROTEIN"/>
    <property type="match status" value="1"/>
</dbReference>
<feature type="region of interest" description="Disordered" evidence="6">
    <location>
        <begin position="857"/>
        <end position="878"/>
    </location>
</feature>
<feature type="compositionally biased region" description="Basic residues" evidence="6">
    <location>
        <begin position="717"/>
        <end position="727"/>
    </location>
</feature>
<feature type="region of interest" description="Disordered" evidence="6">
    <location>
        <begin position="1330"/>
        <end position="1355"/>
    </location>
</feature>
<evidence type="ECO:0000256" key="4">
    <source>
        <dbReference type="ARBA" id="ARBA00023163"/>
    </source>
</evidence>
<protein>
    <recommendedName>
        <fullName evidence="7">MBD domain-containing protein</fullName>
    </recommendedName>
</protein>
<evidence type="ECO:0000256" key="3">
    <source>
        <dbReference type="ARBA" id="ARBA00023125"/>
    </source>
</evidence>
<dbReference type="CDD" id="cd00122">
    <property type="entry name" value="MBD"/>
    <property type="match status" value="1"/>
</dbReference>
<keyword evidence="3" id="KW-0238">DNA-binding</keyword>
<reference evidence="8 9" key="1">
    <citation type="submission" date="2024-03" db="EMBL/GenBank/DDBJ databases">
        <authorList>
            <person name="Martinez-Hernandez J."/>
        </authorList>
    </citation>
    <scope>NUCLEOTIDE SEQUENCE [LARGE SCALE GENOMIC DNA]</scope>
</reference>
<feature type="region of interest" description="Disordered" evidence="6">
    <location>
        <begin position="203"/>
        <end position="228"/>
    </location>
</feature>
<dbReference type="InterPro" id="IPR038945">
    <property type="entry name" value="MBD13-like"/>
</dbReference>
<dbReference type="Pfam" id="PF01429">
    <property type="entry name" value="MBD"/>
    <property type="match status" value="2"/>
</dbReference>
<dbReference type="Proteomes" id="UP001497480">
    <property type="component" value="Unassembled WGS sequence"/>
</dbReference>